<dbReference type="Pfam" id="PF04343">
    <property type="entry name" value="DUF488"/>
    <property type="match status" value="1"/>
</dbReference>
<reference evidence="2" key="1">
    <citation type="submission" date="2018-12" db="EMBL/GenBank/DDBJ databases">
        <title>Tengunoibacter tsumagoiensis gen. nov., sp. nov., Dictyobacter kobayashii sp. nov., D. alpinus sp. nov., and D. joshuensis sp. nov. and description of Dictyobacteraceae fam. nov. within the order Ktedonobacterales isolated from Tengu-no-mugimeshi.</title>
        <authorList>
            <person name="Wang C.M."/>
            <person name="Zheng Y."/>
            <person name="Sakai Y."/>
            <person name="Toyoda A."/>
            <person name="Minakuchi Y."/>
            <person name="Abe K."/>
            <person name="Yokota A."/>
            <person name="Yabe S."/>
        </authorList>
    </citation>
    <scope>NUCLEOTIDE SEQUENCE [LARGE SCALE GENOMIC DNA]</scope>
    <source>
        <strain evidence="2">S-27</strain>
    </source>
</reference>
<dbReference type="AlphaFoldDB" id="A0A401ZM42"/>
<sequence>MENTSIYTIGHSTHTIEEFLELLRAYAIQLLVDVRTIPRSRAHPQFGKDLLPGELQGVGIAYAHLEALGGLRHARKDSPNTGWRNASFRGFADYMATPAFQEGLAELEALARRQNTVIMCAEALPWRCHRSLIADALTVASWHVSHIMNKHTVKEHTLTPFLRVEGGLLIYPGEEHPAS</sequence>
<dbReference type="InterPro" id="IPR014519">
    <property type="entry name" value="UCP024492"/>
</dbReference>
<gene>
    <name evidence="1" type="ORF">KDAU_52540</name>
</gene>
<comment type="caution">
    <text evidence="1">The sequence shown here is derived from an EMBL/GenBank/DDBJ whole genome shotgun (WGS) entry which is preliminary data.</text>
</comment>
<dbReference type="PIRSF" id="PIRSF024492">
    <property type="entry name" value="UCP024492"/>
    <property type="match status" value="1"/>
</dbReference>
<keyword evidence="2" id="KW-1185">Reference proteome</keyword>
<evidence type="ECO:0008006" key="3">
    <source>
        <dbReference type="Google" id="ProtNLM"/>
    </source>
</evidence>
<dbReference type="InterPro" id="IPR007438">
    <property type="entry name" value="DUF488"/>
</dbReference>
<dbReference type="PANTHER" id="PTHR39337:SF1">
    <property type="entry name" value="BLR5642 PROTEIN"/>
    <property type="match status" value="1"/>
</dbReference>
<evidence type="ECO:0000313" key="1">
    <source>
        <dbReference type="EMBL" id="GCE07925.1"/>
    </source>
</evidence>
<dbReference type="OrthoDB" id="9789109at2"/>
<name>A0A401ZM42_9CHLR</name>
<dbReference type="EMBL" id="BIFQ01000002">
    <property type="protein sequence ID" value="GCE07925.1"/>
    <property type="molecule type" value="Genomic_DNA"/>
</dbReference>
<dbReference type="PANTHER" id="PTHR39337">
    <property type="entry name" value="BLR5642 PROTEIN"/>
    <property type="match status" value="1"/>
</dbReference>
<organism evidence="1 2">
    <name type="scientific">Dictyobacter aurantiacus</name>
    <dbReference type="NCBI Taxonomy" id="1936993"/>
    <lineage>
        <taxon>Bacteria</taxon>
        <taxon>Bacillati</taxon>
        <taxon>Chloroflexota</taxon>
        <taxon>Ktedonobacteria</taxon>
        <taxon>Ktedonobacterales</taxon>
        <taxon>Dictyobacteraceae</taxon>
        <taxon>Dictyobacter</taxon>
    </lineage>
</organism>
<evidence type="ECO:0000313" key="2">
    <source>
        <dbReference type="Proteomes" id="UP000287224"/>
    </source>
</evidence>
<protein>
    <recommendedName>
        <fullName evidence="3">DNA repair protein</fullName>
    </recommendedName>
</protein>
<dbReference type="RefSeq" id="WP_126600096.1">
    <property type="nucleotide sequence ID" value="NZ_BIFQ01000002.1"/>
</dbReference>
<dbReference type="Proteomes" id="UP000287224">
    <property type="component" value="Unassembled WGS sequence"/>
</dbReference>
<proteinExistence type="predicted"/>
<accession>A0A401ZM42</accession>